<evidence type="ECO:0000313" key="7">
    <source>
        <dbReference type="Proteomes" id="UP000824890"/>
    </source>
</evidence>
<evidence type="ECO:0000256" key="4">
    <source>
        <dbReference type="ARBA" id="ARBA00022989"/>
    </source>
</evidence>
<comment type="subcellular location">
    <subcellularLocation>
        <location evidence="1">Membrane</location>
        <topology evidence="1">Multi-pass membrane protein</topology>
    </subcellularLocation>
</comment>
<comment type="caution">
    <text evidence="6">The sequence shown here is derived from an EMBL/GenBank/DDBJ whole genome shotgun (WGS) entry which is preliminary data.</text>
</comment>
<organism evidence="6 7">
    <name type="scientific">Brassica napus</name>
    <name type="common">Rape</name>
    <dbReference type="NCBI Taxonomy" id="3708"/>
    <lineage>
        <taxon>Eukaryota</taxon>
        <taxon>Viridiplantae</taxon>
        <taxon>Streptophyta</taxon>
        <taxon>Embryophyta</taxon>
        <taxon>Tracheophyta</taxon>
        <taxon>Spermatophyta</taxon>
        <taxon>Magnoliopsida</taxon>
        <taxon>eudicotyledons</taxon>
        <taxon>Gunneridae</taxon>
        <taxon>Pentapetalae</taxon>
        <taxon>rosids</taxon>
        <taxon>malvids</taxon>
        <taxon>Brassicales</taxon>
        <taxon>Brassicaceae</taxon>
        <taxon>Brassiceae</taxon>
        <taxon>Brassica</taxon>
    </lineage>
</organism>
<protein>
    <submittedName>
        <fullName evidence="6">Uncharacterized protein</fullName>
    </submittedName>
</protein>
<keyword evidence="7" id="KW-1185">Reference proteome</keyword>
<evidence type="ECO:0000256" key="5">
    <source>
        <dbReference type="ARBA" id="ARBA00023136"/>
    </source>
</evidence>
<evidence type="ECO:0000256" key="3">
    <source>
        <dbReference type="ARBA" id="ARBA00022692"/>
    </source>
</evidence>
<evidence type="ECO:0000256" key="2">
    <source>
        <dbReference type="ARBA" id="ARBA00010125"/>
    </source>
</evidence>
<dbReference type="EMBL" id="JAGKQM010000005">
    <property type="protein sequence ID" value="KAH0927878.1"/>
    <property type="molecule type" value="Genomic_DNA"/>
</dbReference>
<reference evidence="6 7" key="1">
    <citation type="submission" date="2021-05" db="EMBL/GenBank/DDBJ databases">
        <title>Genome Assembly of Synthetic Allotetraploid Brassica napus Reveals Homoeologous Exchanges between Subgenomes.</title>
        <authorList>
            <person name="Davis J.T."/>
        </authorList>
    </citation>
    <scope>NUCLEOTIDE SEQUENCE [LARGE SCALE GENOMIC DNA]</scope>
    <source>
        <strain evidence="7">cv. Da-Ae</strain>
        <tissue evidence="6">Seedling</tissue>
    </source>
</reference>
<name>A0ABQ8DGH9_BRANA</name>
<keyword evidence="5" id="KW-0472">Membrane</keyword>
<gene>
    <name evidence="6" type="ORF">HID58_020134</name>
</gene>
<evidence type="ECO:0000256" key="1">
    <source>
        <dbReference type="ARBA" id="ARBA00004141"/>
    </source>
</evidence>
<keyword evidence="4" id="KW-1133">Transmembrane helix</keyword>
<evidence type="ECO:0000313" key="6">
    <source>
        <dbReference type="EMBL" id="KAH0927878.1"/>
    </source>
</evidence>
<dbReference type="Proteomes" id="UP000824890">
    <property type="component" value="Unassembled WGS sequence"/>
</dbReference>
<keyword evidence="3" id="KW-0812">Transmembrane</keyword>
<comment type="similarity">
    <text evidence="2">Belongs to the UPF0359 family.</text>
</comment>
<dbReference type="Pfam" id="PF10160">
    <property type="entry name" value="Tmemb_40"/>
    <property type="match status" value="1"/>
</dbReference>
<feature type="non-terminal residue" evidence="6">
    <location>
        <position position="1"/>
    </location>
</feature>
<accession>A0ABQ8DGH9</accession>
<sequence>WLVAFLFQGNYANGCEALTRTFLISGLVIGLDLLLKIMLMRYMPNVYCLVSSCGKRRSLWLMEEDVNLENVYYSEMKDAGFFDADWE</sequence>
<dbReference type="InterPro" id="IPR018781">
    <property type="entry name" value="TPRA1/CAND2/CAND8"/>
</dbReference>
<proteinExistence type="inferred from homology"/>